<dbReference type="Gene3D" id="1.20.1280.20">
    <property type="entry name" value="HscB, C-terminal domain"/>
    <property type="match status" value="1"/>
</dbReference>
<accession>A0A1W1C547</accession>
<dbReference type="GO" id="GO:0001671">
    <property type="term" value="F:ATPase activator activity"/>
    <property type="evidence" value="ECO:0007669"/>
    <property type="project" value="InterPro"/>
</dbReference>
<proteinExistence type="inferred from homology"/>
<dbReference type="PANTHER" id="PTHR14021:SF15">
    <property type="entry name" value="IRON-SULFUR CLUSTER CO-CHAPERONE PROTEIN HSCB"/>
    <property type="match status" value="1"/>
</dbReference>
<comment type="similarity">
    <text evidence="1">Belongs to the HscB family.</text>
</comment>
<reference evidence="4" key="1">
    <citation type="submission" date="2016-10" db="EMBL/GenBank/DDBJ databases">
        <authorList>
            <person name="de Groot N.N."/>
        </authorList>
    </citation>
    <scope>NUCLEOTIDE SEQUENCE</scope>
</reference>
<dbReference type="NCBIfam" id="TIGR00714">
    <property type="entry name" value="hscB"/>
    <property type="match status" value="1"/>
</dbReference>
<dbReference type="InterPro" id="IPR001623">
    <property type="entry name" value="DnaJ_domain"/>
</dbReference>
<dbReference type="EMBL" id="FPHJ01000031">
    <property type="protein sequence ID" value="SFV60854.1"/>
    <property type="molecule type" value="Genomic_DNA"/>
</dbReference>
<dbReference type="CDD" id="cd06257">
    <property type="entry name" value="DnaJ"/>
    <property type="match status" value="1"/>
</dbReference>
<dbReference type="Gene3D" id="1.10.287.110">
    <property type="entry name" value="DnaJ domain"/>
    <property type="match status" value="1"/>
</dbReference>
<dbReference type="InterPro" id="IPR036869">
    <property type="entry name" value="J_dom_sf"/>
</dbReference>
<evidence type="ECO:0000256" key="1">
    <source>
        <dbReference type="ARBA" id="ARBA00010476"/>
    </source>
</evidence>
<name>A0A1W1C547_9ZZZZ</name>
<dbReference type="SMART" id="SM00271">
    <property type="entry name" value="DnaJ"/>
    <property type="match status" value="1"/>
</dbReference>
<feature type="domain" description="J" evidence="3">
    <location>
        <begin position="3"/>
        <end position="75"/>
    </location>
</feature>
<dbReference type="GO" id="GO:0051259">
    <property type="term" value="P:protein complex oligomerization"/>
    <property type="evidence" value="ECO:0007669"/>
    <property type="project" value="InterPro"/>
</dbReference>
<sequence>MQNYFSIFDLKTDFEIDKIKLEQQYKEQIAQFHPDKFANSTADEKSQALQNTSLINTAYNTLKSDLNRAIYLLELNNIYPFDEKDTQMDAEFLITQIELREKLETLKNETEVEEFIDKINPLEKQHIQNIKESFKMNNLENAKKNVRELRFYQQLILEANKLLDELL</sequence>
<dbReference type="GO" id="GO:0044571">
    <property type="term" value="P:[2Fe-2S] cluster assembly"/>
    <property type="evidence" value="ECO:0007669"/>
    <property type="project" value="InterPro"/>
</dbReference>
<dbReference type="PANTHER" id="PTHR14021">
    <property type="entry name" value="IRON-SULFUR CLUSTER CO-CHAPERONE PROTEIN HSCB"/>
    <property type="match status" value="1"/>
</dbReference>
<dbReference type="Pfam" id="PF00226">
    <property type="entry name" value="DnaJ"/>
    <property type="match status" value="1"/>
</dbReference>
<dbReference type="GO" id="GO:1990230">
    <property type="term" value="C:iron-sulfur cluster transfer complex"/>
    <property type="evidence" value="ECO:0007669"/>
    <property type="project" value="TreeGrafter"/>
</dbReference>
<keyword evidence="2" id="KW-0143">Chaperone</keyword>
<evidence type="ECO:0000259" key="3">
    <source>
        <dbReference type="PROSITE" id="PS50076"/>
    </source>
</evidence>
<dbReference type="GO" id="GO:0051087">
    <property type="term" value="F:protein-folding chaperone binding"/>
    <property type="evidence" value="ECO:0007669"/>
    <property type="project" value="InterPro"/>
</dbReference>
<dbReference type="SUPFAM" id="SSF46565">
    <property type="entry name" value="Chaperone J-domain"/>
    <property type="match status" value="1"/>
</dbReference>
<organism evidence="4">
    <name type="scientific">hydrothermal vent metagenome</name>
    <dbReference type="NCBI Taxonomy" id="652676"/>
    <lineage>
        <taxon>unclassified sequences</taxon>
        <taxon>metagenomes</taxon>
        <taxon>ecological metagenomes</taxon>
    </lineage>
</organism>
<evidence type="ECO:0000313" key="4">
    <source>
        <dbReference type="EMBL" id="SFV60854.1"/>
    </source>
</evidence>
<dbReference type="AlphaFoldDB" id="A0A1W1C547"/>
<dbReference type="HAMAP" id="MF_00682">
    <property type="entry name" value="HscB"/>
    <property type="match status" value="1"/>
</dbReference>
<dbReference type="PROSITE" id="PS50076">
    <property type="entry name" value="DNAJ_2"/>
    <property type="match status" value="1"/>
</dbReference>
<evidence type="ECO:0000256" key="2">
    <source>
        <dbReference type="ARBA" id="ARBA00023186"/>
    </source>
</evidence>
<protein>
    <submittedName>
        <fullName evidence="4">Chaperone protein HscB</fullName>
    </submittedName>
</protein>
<gene>
    <name evidence="4" type="ORF">MNB_SUP05-5-660</name>
</gene>
<dbReference type="InterPro" id="IPR036386">
    <property type="entry name" value="HscB_C_sf"/>
</dbReference>
<dbReference type="SUPFAM" id="SSF47144">
    <property type="entry name" value="HSC20 (HSCB), C-terminal oligomerisation domain"/>
    <property type="match status" value="1"/>
</dbReference>
<dbReference type="InterPro" id="IPR004640">
    <property type="entry name" value="HscB"/>
</dbReference>
<dbReference type="InterPro" id="IPR009073">
    <property type="entry name" value="HscB_oligo_C"/>
</dbReference>
<dbReference type="Pfam" id="PF07743">
    <property type="entry name" value="HSCB_C"/>
    <property type="match status" value="1"/>
</dbReference>